<organism evidence="1 2">
    <name type="scientific">Henosepilachna vigintioctopunctata</name>
    <dbReference type="NCBI Taxonomy" id="420089"/>
    <lineage>
        <taxon>Eukaryota</taxon>
        <taxon>Metazoa</taxon>
        <taxon>Ecdysozoa</taxon>
        <taxon>Arthropoda</taxon>
        <taxon>Hexapoda</taxon>
        <taxon>Insecta</taxon>
        <taxon>Pterygota</taxon>
        <taxon>Neoptera</taxon>
        <taxon>Endopterygota</taxon>
        <taxon>Coleoptera</taxon>
        <taxon>Polyphaga</taxon>
        <taxon>Cucujiformia</taxon>
        <taxon>Coccinelloidea</taxon>
        <taxon>Coccinellidae</taxon>
        <taxon>Epilachninae</taxon>
        <taxon>Epilachnini</taxon>
        <taxon>Henosepilachna</taxon>
    </lineage>
</organism>
<evidence type="ECO:0000313" key="1">
    <source>
        <dbReference type="EMBL" id="KAK9870888.1"/>
    </source>
</evidence>
<evidence type="ECO:0000313" key="2">
    <source>
        <dbReference type="Proteomes" id="UP001431783"/>
    </source>
</evidence>
<proteinExistence type="predicted"/>
<dbReference type="Proteomes" id="UP001431783">
    <property type="component" value="Unassembled WGS sequence"/>
</dbReference>
<comment type="caution">
    <text evidence="1">The sequence shown here is derived from an EMBL/GenBank/DDBJ whole genome shotgun (WGS) entry which is preliminary data.</text>
</comment>
<reference evidence="1 2" key="1">
    <citation type="submission" date="2023-03" db="EMBL/GenBank/DDBJ databases">
        <title>Genome insight into feeding habits of ladybird beetles.</title>
        <authorList>
            <person name="Li H.-S."/>
            <person name="Huang Y.-H."/>
            <person name="Pang H."/>
        </authorList>
    </citation>
    <scope>NUCLEOTIDE SEQUENCE [LARGE SCALE GENOMIC DNA]</scope>
    <source>
        <strain evidence="1">SYSU_2023b</strain>
        <tissue evidence="1">Whole body</tissue>
    </source>
</reference>
<keyword evidence="2" id="KW-1185">Reference proteome</keyword>
<accession>A0AAW1TR44</accession>
<dbReference type="AlphaFoldDB" id="A0AAW1TR44"/>
<protein>
    <recommendedName>
        <fullName evidence="3">LAGLIDADG homing endonuclease</fullName>
    </recommendedName>
</protein>
<sequence length="103" mass="11747">MSPGGETGRIPGKTIKSLMRPLCAKSSKYEYTSKLEHGNVQFVNGTWMSYNANLGFRIRSDITIQKFYLSLSKINRELDRHVSSNEYKKSMLLCTTCEYLLIG</sequence>
<dbReference type="EMBL" id="JARQZJ010000004">
    <property type="protein sequence ID" value="KAK9870888.1"/>
    <property type="molecule type" value="Genomic_DNA"/>
</dbReference>
<gene>
    <name evidence="1" type="ORF">WA026_009844</name>
</gene>
<evidence type="ECO:0008006" key="3">
    <source>
        <dbReference type="Google" id="ProtNLM"/>
    </source>
</evidence>
<name>A0AAW1TR44_9CUCU</name>